<evidence type="ECO:0000313" key="3">
    <source>
        <dbReference type="Proteomes" id="UP000762676"/>
    </source>
</evidence>
<protein>
    <submittedName>
        <fullName evidence="2">Uncharacterized protein</fullName>
    </submittedName>
</protein>
<keyword evidence="1" id="KW-0812">Transmembrane</keyword>
<keyword evidence="1" id="KW-0472">Membrane</keyword>
<name>A0AAV4HDG1_9GAST</name>
<proteinExistence type="predicted"/>
<dbReference type="EMBL" id="BMAT01005547">
    <property type="protein sequence ID" value="GFR95492.1"/>
    <property type="molecule type" value="Genomic_DNA"/>
</dbReference>
<reference evidence="2 3" key="1">
    <citation type="journal article" date="2021" name="Elife">
        <title>Chloroplast acquisition without the gene transfer in kleptoplastic sea slugs, Plakobranchus ocellatus.</title>
        <authorList>
            <person name="Maeda T."/>
            <person name="Takahashi S."/>
            <person name="Yoshida T."/>
            <person name="Shimamura S."/>
            <person name="Takaki Y."/>
            <person name="Nagai Y."/>
            <person name="Toyoda A."/>
            <person name="Suzuki Y."/>
            <person name="Arimoto A."/>
            <person name="Ishii H."/>
            <person name="Satoh N."/>
            <person name="Nishiyama T."/>
            <person name="Hasebe M."/>
            <person name="Maruyama T."/>
            <person name="Minagawa J."/>
            <person name="Obokata J."/>
            <person name="Shigenobu S."/>
        </authorList>
    </citation>
    <scope>NUCLEOTIDE SEQUENCE [LARGE SCALE GENOMIC DNA]</scope>
</reference>
<evidence type="ECO:0000313" key="2">
    <source>
        <dbReference type="EMBL" id="GFR95492.1"/>
    </source>
</evidence>
<dbReference type="AlphaFoldDB" id="A0AAV4HDG1"/>
<gene>
    <name evidence="2" type="ORF">ElyMa_002694900</name>
</gene>
<comment type="caution">
    <text evidence="2">The sequence shown here is derived from an EMBL/GenBank/DDBJ whole genome shotgun (WGS) entry which is preliminary data.</text>
</comment>
<organism evidence="2 3">
    <name type="scientific">Elysia marginata</name>
    <dbReference type="NCBI Taxonomy" id="1093978"/>
    <lineage>
        <taxon>Eukaryota</taxon>
        <taxon>Metazoa</taxon>
        <taxon>Spiralia</taxon>
        <taxon>Lophotrochozoa</taxon>
        <taxon>Mollusca</taxon>
        <taxon>Gastropoda</taxon>
        <taxon>Heterobranchia</taxon>
        <taxon>Euthyneura</taxon>
        <taxon>Panpulmonata</taxon>
        <taxon>Sacoglossa</taxon>
        <taxon>Placobranchoidea</taxon>
        <taxon>Plakobranchidae</taxon>
        <taxon>Elysia</taxon>
    </lineage>
</organism>
<dbReference type="Proteomes" id="UP000762676">
    <property type="component" value="Unassembled WGS sequence"/>
</dbReference>
<sequence length="256" mass="29146">MRYAREVRNLHLEWILIQCFVPLLHRKMTSLLWVCVFALTLAIVATDRSRERRFLLEAQSGATYMRHSTKGHFPFYWRIGDKFSLADKDTILARLFTVVKALQSMVLAKSVLATTTIGFRQISIRLPSLDHLDEWKSVAAKLTQLRDATGIMLKLTAHDMNDFQAALTDNTTSKPDQASLLDTLLTNTGISIARVEALLPPTWDALKKLYDTKSDEIQIFDDEVIVLFGAFTKIRDQTRIMKSTLQDLINVAGIYL</sequence>
<keyword evidence="1" id="KW-1133">Transmembrane helix</keyword>
<evidence type="ECO:0000256" key="1">
    <source>
        <dbReference type="SAM" id="Phobius"/>
    </source>
</evidence>
<keyword evidence="3" id="KW-1185">Reference proteome</keyword>
<feature type="transmembrane region" description="Helical" evidence="1">
    <location>
        <begin position="30"/>
        <end position="46"/>
    </location>
</feature>
<accession>A0AAV4HDG1</accession>